<dbReference type="Gene3D" id="3.30.70.270">
    <property type="match status" value="1"/>
</dbReference>
<feature type="transmembrane region" description="Helical" evidence="1">
    <location>
        <begin position="7"/>
        <end position="24"/>
    </location>
</feature>
<dbReference type="InterPro" id="IPR001633">
    <property type="entry name" value="EAL_dom"/>
</dbReference>
<evidence type="ECO:0000313" key="5">
    <source>
        <dbReference type="Proteomes" id="UP000246964"/>
    </source>
</evidence>
<evidence type="ECO:0000259" key="3">
    <source>
        <dbReference type="PROSITE" id="PS50887"/>
    </source>
</evidence>
<evidence type="ECO:0000259" key="2">
    <source>
        <dbReference type="PROSITE" id="PS50883"/>
    </source>
</evidence>
<name>A0A317QDD8_9GAMM</name>
<evidence type="ECO:0000313" key="4">
    <source>
        <dbReference type="EMBL" id="PWW14494.1"/>
    </source>
</evidence>
<dbReference type="PROSITE" id="PS50883">
    <property type="entry name" value="EAL"/>
    <property type="match status" value="1"/>
</dbReference>
<sequence length="506" mass="56930">MSPRQTAGVIAAIYLVLGLVWIRFSDQFVFSLAGASDYITELQTFKGFGYVIFTALLLYFLAYKALQRERNISQRDELTKLLNRHMFGQELNTELSYAREHELVLAVLLVNIDGFKQINVHAGLAAGDKYLQEVAAILRDSCHQQAFIARFNGDEFAIALPEALWPHAVKPLIHNLQQRIATIQLAALPDLRLSCSVGVALFPRDGEHSDALIDHAGKALDEAKSRGPGRYKVYDPSYGELANQRSLLLYDLRHAISQRQLSLVYQPQFCTDAQAITGVEVLVRWHHPQRGLVPPDQFIPLAEQHGLICQITDFVMQTGIRELLEHQLLYKHIPRVSFNVSATDFNGSGSCDRFIKNLAELPGDWSVIELELTESAALINLEGVKRVIEVLHDKGVQVSLDDFGTGYSSLNTLRLLPIKEVKIDQSFVQDITNNSQDAKLVRTILAMAKALHLRVVAEGVETHAQATYLKREGCEEFQGYLYARPMPVKNLVTFIENLNQRQRMQS</sequence>
<feature type="transmembrane region" description="Helical" evidence="1">
    <location>
        <begin position="47"/>
        <end position="66"/>
    </location>
</feature>
<protein>
    <submittedName>
        <fullName evidence="4">Diguanylate cyclase/phosphodiesterase</fullName>
    </submittedName>
</protein>
<dbReference type="Proteomes" id="UP000246964">
    <property type="component" value="Unassembled WGS sequence"/>
</dbReference>
<dbReference type="Pfam" id="PF00563">
    <property type="entry name" value="EAL"/>
    <property type="match status" value="1"/>
</dbReference>
<dbReference type="InterPro" id="IPR035919">
    <property type="entry name" value="EAL_sf"/>
</dbReference>
<dbReference type="Gene3D" id="3.20.20.450">
    <property type="entry name" value="EAL domain"/>
    <property type="match status" value="1"/>
</dbReference>
<feature type="domain" description="GGDEF" evidence="3">
    <location>
        <begin position="103"/>
        <end position="236"/>
    </location>
</feature>
<keyword evidence="1" id="KW-1133">Transmembrane helix</keyword>
<dbReference type="SMART" id="SM00267">
    <property type="entry name" value="GGDEF"/>
    <property type="match status" value="1"/>
</dbReference>
<keyword evidence="1" id="KW-0472">Membrane</keyword>
<dbReference type="GO" id="GO:0071111">
    <property type="term" value="F:cyclic-guanylate-specific phosphodiesterase activity"/>
    <property type="evidence" value="ECO:0007669"/>
    <property type="project" value="InterPro"/>
</dbReference>
<organism evidence="4 5">
    <name type="scientific">Pseudidiomarina maritima</name>
    <dbReference type="NCBI Taxonomy" id="519453"/>
    <lineage>
        <taxon>Bacteria</taxon>
        <taxon>Pseudomonadati</taxon>
        <taxon>Pseudomonadota</taxon>
        <taxon>Gammaproteobacteria</taxon>
        <taxon>Alteromonadales</taxon>
        <taxon>Idiomarinaceae</taxon>
        <taxon>Pseudidiomarina</taxon>
    </lineage>
</organism>
<feature type="domain" description="EAL" evidence="2">
    <location>
        <begin position="245"/>
        <end position="499"/>
    </location>
</feature>
<dbReference type="SUPFAM" id="SSF55073">
    <property type="entry name" value="Nucleotide cyclase"/>
    <property type="match status" value="1"/>
</dbReference>
<accession>A0A317QDD8</accession>
<reference evidence="4 5" key="1">
    <citation type="submission" date="2018-05" db="EMBL/GenBank/DDBJ databases">
        <title>Freshwater and sediment microbial communities from various areas in North America, analyzing microbe dynamics in response to fracking.</title>
        <authorList>
            <person name="Lamendella R."/>
        </authorList>
    </citation>
    <scope>NUCLEOTIDE SEQUENCE [LARGE SCALE GENOMIC DNA]</scope>
    <source>
        <strain evidence="4 5">125B1</strain>
    </source>
</reference>
<dbReference type="InterPro" id="IPR000160">
    <property type="entry name" value="GGDEF_dom"/>
</dbReference>
<dbReference type="InterPro" id="IPR043128">
    <property type="entry name" value="Rev_trsase/Diguanyl_cyclase"/>
</dbReference>
<dbReference type="RefSeq" id="WP_110075384.1">
    <property type="nucleotide sequence ID" value="NZ_QGTT01000003.1"/>
</dbReference>
<dbReference type="SMART" id="SM00052">
    <property type="entry name" value="EAL"/>
    <property type="match status" value="1"/>
</dbReference>
<gene>
    <name evidence="4" type="ORF">DET45_103186</name>
</gene>
<keyword evidence="1" id="KW-0812">Transmembrane</keyword>
<dbReference type="EMBL" id="QGTT01000003">
    <property type="protein sequence ID" value="PWW14494.1"/>
    <property type="molecule type" value="Genomic_DNA"/>
</dbReference>
<dbReference type="PANTHER" id="PTHR33121">
    <property type="entry name" value="CYCLIC DI-GMP PHOSPHODIESTERASE PDEF"/>
    <property type="match status" value="1"/>
</dbReference>
<dbReference type="SUPFAM" id="SSF141868">
    <property type="entry name" value="EAL domain-like"/>
    <property type="match status" value="1"/>
</dbReference>
<keyword evidence="5" id="KW-1185">Reference proteome</keyword>
<evidence type="ECO:0000256" key="1">
    <source>
        <dbReference type="SAM" id="Phobius"/>
    </source>
</evidence>
<dbReference type="CDD" id="cd01948">
    <property type="entry name" value="EAL"/>
    <property type="match status" value="1"/>
</dbReference>
<comment type="caution">
    <text evidence="4">The sequence shown here is derived from an EMBL/GenBank/DDBJ whole genome shotgun (WGS) entry which is preliminary data.</text>
</comment>
<dbReference type="InterPro" id="IPR029787">
    <property type="entry name" value="Nucleotide_cyclase"/>
</dbReference>
<dbReference type="CDD" id="cd01949">
    <property type="entry name" value="GGDEF"/>
    <property type="match status" value="1"/>
</dbReference>
<dbReference type="InterPro" id="IPR050706">
    <property type="entry name" value="Cyclic-di-GMP_PDE-like"/>
</dbReference>
<dbReference type="NCBIfam" id="TIGR00254">
    <property type="entry name" value="GGDEF"/>
    <property type="match status" value="1"/>
</dbReference>
<dbReference type="PANTHER" id="PTHR33121:SF79">
    <property type="entry name" value="CYCLIC DI-GMP PHOSPHODIESTERASE PDED-RELATED"/>
    <property type="match status" value="1"/>
</dbReference>
<dbReference type="OrthoDB" id="9804951at2"/>
<dbReference type="AlphaFoldDB" id="A0A317QDD8"/>
<dbReference type="Pfam" id="PF00990">
    <property type="entry name" value="GGDEF"/>
    <property type="match status" value="1"/>
</dbReference>
<proteinExistence type="predicted"/>
<dbReference type="PROSITE" id="PS50887">
    <property type="entry name" value="GGDEF"/>
    <property type="match status" value="1"/>
</dbReference>